<dbReference type="Proteomes" id="UP001597340">
    <property type="component" value="Unassembled WGS sequence"/>
</dbReference>
<reference evidence="2" key="1">
    <citation type="journal article" date="2019" name="Int. J. Syst. Evol. Microbiol.">
        <title>The Global Catalogue of Microorganisms (GCM) 10K type strain sequencing project: providing services to taxonomists for standard genome sequencing and annotation.</title>
        <authorList>
            <consortium name="The Broad Institute Genomics Platform"/>
            <consortium name="The Broad Institute Genome Sequencing Center for Infectious Disease"/>
            <person name="Wu L."/>
            <person name="Ma J."/>
        </authorList>
    </citation>
    <scope>NUCLEOTIDE SEQUENCE [LARGE SCALE GENOMIC DNA]</scope>
    <source>
        <strain evidence="2">CCM 9147</strain>
    </source>
</reference>
<accession>A0ABW4DHD8</accession>
<comment type="caution">
    <text evidence="1">The sequence shown here is derived from an EMBL/GenBank/DDBJ whole genome shotgun (WGS) entry which is preliminary data.</text>
</comment>
<name>A0ABW4DHD8_9BACL</name>
<proteinExistence type="predicted"/>
<keyword evidence="2" id="KW-1185">Reference proteome</keyword>
<evidence type="ECO:0000313" key="1">
    <source>
        <dbReference type="EMBL" id="MFD1463231.1"/>
    </source>
</evidence>
<dbReference type="EMBL" id="JBHTNZ010000029">
    <property type="protein sequence ID" value="MFD1463231.1"/>
    <property type="molecule type" value="Genomic_DNA"/>
</dbReference>
<evidence type="ECO:0000313" key="2">
    <source>
        <dbReference type="Proteomes" id="UP001597340"/>
    </source>
</evidence>
<protein>
    <submittedName>
        <fullName evidence="1">Uncharacterized protein</fullName>
    </submittedName>
</protein>
<organism evidence="1 2">
    <name type="scientific">Paenibacillus farraposensis</name>
    <dbReference type="NCBI Taxonomy" id="2807095"/>
    <lineage>
        <taxon>Bacteria</taxon>
        <taxon>Bacillati</taxon>
        <taxon>Bacillota</taxon>
        <taxon>Bacilli</taxon>
        <taxon>Bacillales</taxon>
        <taxon>Paenibacillaceae</taxon>
        <taxon>Paenibacillus</taxon>
    </lineage>
</organism>
<gene>
    <name evidence="1" type="ORF">ACFQ5D_17945</name>
</gene>
<sequence>MIMDREQFRMRLKEGNRKYLPLVKIIAFKAKYAKMEKMNFKTRFGNLMSVRLSNALAKEFQGKSFREFANYKPSYYSGISNMGKLTFNEFLNVLYEMAVPIQLDYKSSEYYTVTQLAKILVAKEEDIIRQLESGRYKDAFINEQGEWLKPKPPENEYIS</sequence>